<dbReference type="GeneID" id="116304241"/>
<keyword evidence="7" id="KW-0496">Mitochondrion</keyword>
<dbReference type="Proteomes" id="UP000515163">
    <property type="component" value="Unplaced"/>
</dbReference>
<evidence type="ECO:0000256" key="1">
    <source>
        <dbReference type="ARBA" id="ARBA00004448"/>
    </source>
</evidence>
<dbReference type="RefSeq" id="XP_031569808.1">
    <property type="nucleotide sequence ID" value="XM_031713948.1"/>
</dbReference>
<evidence type="ECO:0000313" key="12">
    <source>
        <dbReference type="Proteomes" id="UP000515163"/>
    </source>
</evidence>
<reference evidence="13" key="1">
    <citation type="submission" date="2025-08" db="UniProtKB">
        <authorList>
            <consortium name="RefSeq"/>
        </authorList>
    </citation>
    <scope>IDENTIFICATION</scope>
    <source>
        <tissue evidence="13">Tentacle</tissue>
    </source>
</reference>
<evidence type="ECO:0000256" key="2">
    <source>
        <dbReference type="ARBA" id="ARBA00007570"/>
    </source>
</evidence>
<sequence>MGNWSHKSKMADEQPGDDSSNKKSVISDSEQESPRVSLTSAALLLTGVTVASMMGGFGVTLGMARKKSPDAFTGRYNEGVKLATRALAYGSLWAIGGVGVIVYGVKTALGVKTTKEFGAKMTEILPSKDGKLVTYFESWRLPRKQGSDDKEVESWFADKPMIQKYNKTQEKDNT</sequence>
<keyword evidence="6 11" id="KW-1133">Transmembrane helix</keyword>
<accession>A0A6P8IUH5</accession>
<dbReference type="InParanoid" id="A0A6P8IUH5"/>
<feature type="compositionally biased region" description="Polar residues" evidence="10">
    <location>
        <begin position="22"/>
        <end position="33"/>
    </location>
</feature>
<dbReference type="PANTHER" id="PTHR13141">
    <property type="entry name" value="TRANSMEMBRANE PROTEIN 242"/>
    <property type="match status" value="1"/>
</dbReference>
<evidence type="ECO:0000256" key="6">
    <source>
        <dbReference type="ARBA" id="ARBA00022989"/>
    </source>
</evidence>
<evidence type="ECO:0000256" key="3">
    <source>
        <dbReference type="ARBA" id="ARBA00013934"/>
    </source>
</evidence>
<feature type="transmembrane region" description="Helical" evidence="11">
    <location>
        <begin position="41"/>
        <end position="65"/>
    </location>
</feature>
<comment type="function">
    <text evidence="9">Scaffold protein that participates in the c-ring assembly of mitochondrial ATP synthase (F(1)F(0) ATP synthase or complex V) by facilitating the membrane insertion and oligomer formation of the subunit c/ATP5MC3. Participates in the incorporation of the c-ring into vestigial complexes. Additionally influences the incorporation of subunits MT-ATP6, MT-ATP8, ATP5MJ, and ATP5MK in the ATP synthase.</text>
</comment>
<dbReference type="InterPro" id="IPR009792">
    <property type="entry name" value="TMEM242"/>
</dbReference>
<proteinExistence type="inferred from homology"/>
<dbReference type="Pfam" id="PF07096">
    <property type="entry name" value="DUF1358"/>
    <property type="match status" value="1"/>
</dbReference>
<organism evidence="12 13">
    <name type="scientific">Actinia tenebrosa</name>
    <name type="common">Australian red waratah sea anemone</name>
    <dbReference type="NCBI Taxonomy" id="6105"/>
    <lineage>
        <taxon>Eukaryota</taxon>
        <taxon>Metazoa</taxon>
        <taxon>Cnidaria</taxon>
        <taxon>Anthozoa</taxon>
        <taxon>Hexacorallia</taxon>
        <taxon>Actiniaria</taxon>
        <taxon>Actiniidae</taxon>
        <taxon>Actinia</taxon>
    </lineage>
</organism>
<dbReference type="FunCoup" id="A0A6P8IUH5">
    <property type="interactions" value="496"/>
</dbReference>
<evidence type="ECO:0000256" key="9">
    <source>
        <dbReference type="ARBA" id="ARBA00045905"/>
    </source>
</evidence>
<comment type="subcellular location">
    <subcellularLocation>
        <location evidence="1">Mitochondrion inner membrane</location>
        <topology evidence="1">Multi-pass membrane protein</topology>
    </subcellularLocation>
</comment>
<evidence type="ECO:0000256" key="11">
    <source>
        <dbReference type="SAM" id="Phobius"/>
    </source>
</evidence>
<keyword evidence="4 11" id="KW-0812">Transmembrane</keyword>
<keyword evidence="8 11" id="KW-0472">Membrane</keyword>
<dbReference type="AlphaFoldDB" id="A0A6P8IUH5"/>
<dbReference type="GO" id="GO:0005743">
    <property type="term" value="C:mitochondrial inner membrane"/>
    <property type="evidence" value="ECO:0007669"/>
    <property type="project" value="UniProtKB-SubCell"/>
</dbReference>
<dbReference type="KEGG" id="aten:116304241"/>
<evidence type="ECO:0000256" key="5">
    <source>
        <dbReference type="ARBA" id="ARBA00022792"/>
    </source>
</evidence>
<keyword evidence="5" id="KW-0999">Mitochondrion inner membrane</keyword>
<gene>
    <name evidence="13" type="primary">LOC116304241</name>
</gene>
<evidence type="ECO:0000313" key="13">
    <source>
        <dbReference type="RefSeq" id="XP_031569808.1"/>
    </source>
</evidence>
<dbReference type="PANTHER" id="PTHR13141:SF4">
    <property type="entry name" value="TRANSMEMBRANE PROTEIN 242"/>
    <property type="match status" value="1"/>
</dbReference>
<evidence type="ECO:0000256" key="4">
    <source>
        <dbReference type="ARBA" id="ARBA00022692"/>
    </source>
</evidence>
<feature type="region of interest" description="Disordered" evidence="10">
    <location>
        <begin position="1"/>
        <end position="33"/>
    </location>
</feature>
<evidence type="ECO:0000256" key="10">
    <source>
        <dbReference type="SAM" id="MobiDB-lite"/>
    </source>
</evidence>
<evidence type="ECO:0000256" key="7">
    <source>
        <dbReference type="ARBA" id="ARBA00023128"/>
    </source>
</evidence>
<name>A0A6P8IUH5_ACTTE</name>
<feature type="transmembrane region" description="Helical" evidence="11">
    <location>
        <begin position="86"/>
        <end position="105"/>
    </location>
</feature>
<evidence type="ECO:0000256" key="8">
    <source>
        <dbReference type="ARBA" id="ARBA00023136"/>
    </source>
</evidence>
<keyword evidence="12" id="KW-1185">Reference proteome</keyword>
<protein>
    <recommendedName>
        <fullName evidence="3">Transmembrane protein 242</fullName>
    </recommendedName>
</protein>
<comment type="similarity">
    <text evidence="2">Belongs to the TMEM242 family.</text>
</comment>
<dbReference type="OrthoDB" id="2378895at2759"/>